<dbReference type="STRING" id="431595.K3WP92"/>
<dbReference type="HOGENOM" id="CLU_006187_7_1_1"/>
<dbReference type="EnsemblProtists" id="PYU1_T006784">
    <property type="protein sequence ID" value="PYU1_T006784"/>
    <property type="gene ID" value="PYU1_G006770"/>
</dbReference>
<dbReference type="Pfam" id="PF01431">
    <property type="entry name" value="Peptidase_M13"/>
    <property type="match status" value="1"/>
</dbReference>
<dbReference type="GO" id="GO:0004222">
    <property type="term" value="F:metalloendopeptidase activity"/>
    <property type="evidence" value="ECO:0007669"/>
    <property type="project" value="InterPro"/>
</dbReference>
<feature type="signal peptide" evidence="8">
    <location>
        <begin position="1"/>
        <end position="21"/>
    </location>
</feature>
<evidence type="ECO:0000256" key="3">
    <source>
        <dbReference type="ARBA" id="ARBA00022670"/>
    </source>
</evidence>
<dbReference type="PANTHER" id="PTHR11733">
    <property type="entry name" value="ZINC METALLOPROTEASE FAMILY M13 NEPRILYSIN-RELATED"/>
    <property type="match status" value="1"/>
</dbReference>
<feature type="domain" description="Peptidase M13 N-terminal" evidence="10">
    <location>
        <begin position="37"/>
        <end position="424"/>
    </location>
</feature>
<feature type="domain" description="Peptidase M13 C-terminal" evidence="9">
    <location>
        <begin position="476"/>
        <end position="686"/>
    </location>
</feature>
<keyword evidence="12" id="KW-1185">Reference proteome</keyword>
<reference evidence="12" key="1">
    <citation type="journal article" date="2010" name="Genome Biol.">
        <title>Genome sequence of the necrotrophic plant pathogen Pythium ultimum reveals original pathogenicity mechanisms and effector repertoire.</title>
        <authorList>
            <person name="Levesque C.A."/>
            <person name="Brouwer H."/>
            <person name="Cano L."/>
            <person name="Hamilton J.P."/>
            <person name="Holt C."/>
            <person name="Huitema E."/>
            <person name="Raffaele S."/>
            <person name="Robideau G.P."/>
            <person name="Thines M."/>
            <person name="Win J."/>
            <person name="Zerillo M.M."/>
            <person name="Beakes G.W."/>
            <person name="Boore J.L."/>
            <person name="Busam D."/>
            <person name="Dumas B."/>
            <person name="Ferriera S."/>
            <person name="Fuerstenberg S.I."/>
            <person name="Gachon C.M."/>
            <person name="Gaulin E."/>
            <person name="Govers F."/>
            <person name="Grenville-Briggs L."/>
            <person name="Horner N."/>
            <person name="Hostetler J."/>
            <person name="Jiang R.H."/>
            <person name="Johnson J."/>
            <person name="Krajaejun T."/>
            <person name="Lin H."/>
            <person name="Meijer H.J."/>
            <person name="Moore B."/>
            <person name="Morris P."/>
            <person name="Phuntmart V."/>
            <person name="Puiu D."/>
            <person name="Shetty J."/>
            <person name="Stajich J.E."/>
            <person name="Tripathy S."/>
            <person name="Wawra S."/>
            <person name="van West P."/>
            <person name="Whitty B.R."/>
            <person name="Coutinho P.M."/>
            <person name="Henrissat B."/>
            <person name="Martin F."/>
            <person name="Thomas P.D."/>
            <person name="Tyler B.M."/>
            <person name="De Vries R.P."/>
            <person name="Kamoun S."/>
            <person name="Yandell M."/>
            <person name="Tisserat N."/>
            <person name="Buell C.R."/>
        </authorList>
    </citation>
    <scope>NUCLEOTIDE SEQUENCE</scope>
    <source>
        <strain evidence="12">DAOM:BR144</strain>
    </source>
</reference>
<dbReference type="SUPFAM" id="SSF55486">
    <property type="entry name" value="Metalloproteases ('zincins'), catalytic domain"/>
    <property type="match status" value="1"/>
</dbReference>
<evidence type="ECO:0000256" key="8">
    <source>
        <dbReference type="SAM" id="SignalP"/>
    </source>
</evidence>
<evidence type="ECO:0000259" key="9">
    <source>
        <dbReference type="Pfam" id="PF01431"/>
    </source>
</evidence>
<dbReference type="Gene3D" id="3.40.390.10">
    <property type="entry name" value="Collagenase (Catalytic Domain)"/>
    <property type="match status" value="1"/>
</dbReference>
<dbReference type="InParanoid" id="K3WP92"/>
<evidence type="ECO:0000256" key="6">
    <source>
        <dbReference type="ARBA" id="ARBA00022833"/>
    </source>
</evidence>
<evidence type="ECO:0000256" key="2">
    <source>
        <dbReference type="ARBA" id="ARBA00007357"/>
    </source>
</evidence>
<dbReference type="GO" id="GO:0046872">
    <property type="term" value="F:metal ion binding"/>
    <property type="evidence" value="ECO:0007669"/>
    <property type="project" value="UniProtKB-KW"/>
</dbReference>
<dbReference type="CDD" id="cd08662">
    <property type="entry name" value="M13"/>
    <property type="match status" value="1"/>
</dbReference>
<reference evidence="12" key="2">
    <citation type="submission" date="2010-04" db="EMBL/GenBank/DDBJ databases">
        <authorList>
            <person name="Buell R."/>
            <person name="Hamilton J."/>
            <person name="Hostetler J."/>
        </authorList>
    </citation>
    <scope>NUCLEOTIDE SEQUENCE [LARGE SCALE GENOMIC DNA]</scope>
    <source>
        <strain evidence="12">DAOM:BR144</strain>
    </source>
</reference>
<comment type="similarity">
    <text evidence="2">Belongs to the peptidase M13 family.</text>
</comment>
<feature type="chain" id="PRO_5003867973" description="Peptidase M13 C-terminal domain-containing protein" evidence="8">
    <location>
        <begin position="22"/>
        <end position="688"/>
    </location>
</feature>
<evidence type="ECO:0000256" key="4">
    <source>
        <dbReference type="ARBA" id="ARBA00022723"/>
    </source>
</evidence>
<keyword evidence="4" id="KW-0479">Metal-binding</keyword>
<dbReference type="eggNOG" id="KOG3624">
    <property type="taxonomic scope" value="Eukaryota"/>
</dbReference>
<proteinExistence type="inferred from homology"/>
<dbReference type="InterPro" id="IPR024079">
    <property type="entry name" value="MetalloPept_cat_dom_sf"/>
</dbReference>
<evidence type="ECO:0000259" key="10">
    <source>
        <dbReference type="Pfam" id="PF05649"/>
    </source>
</evidence>
<dbReference type="InterPro" id="IPR018497">
    <property type="entry name" value="Peptidase_M13_C"/>
</dbReference>
<accession>K3WP92</accession>
<keyword evidence="6" id="KW-0862">Zinc</keyword>
<keyword evidence="8" id="KW-0732">Signal</keyword>
<dbReference type="Gene3D" id="1.10.1380.10">
    <property type="entry name" value="Neutral endopeptidase , domain2"/>
    <property type="match status" value="1"/>
</dbReference>
<dbReference type="PANTHER" id="PTHR11733:SF167">
    <property type="entry name" value="FI17812P1-RELATED"/>
    <property type="match status" value="1"/>
</dbReference>
<evidence type="ECO:0000256" key="5">
    <source>
        <dbReference type="ARBA" id="ARBA00022801"/>
    </source>
</evidence>
<protein>
    <recommendedName>
        <fullName evidence="13">Peptidase M13 C-terminal domain-containing protein</fullName>
    </recommendedName>
</protein>
<keyword evidence="5" id="KW-0378">Hydrolase</keyword>
<reference evidence="11" key="3">
    <citation type="submission" date="2015-02" db="UniProtKB">
        <authorList>
            <consortium name="EnsemblProtists"/>
        </authorList>
    </citation>
    <scope>IDENTIFICATION</scope>
    <source>
        <strain evidence="11">DAOM BR144</strain>
    </source>
</reference>
<organism evidence="11 12">
    <name type="scientific">Globisporangium ultimum (strain ATCC 200006 / CBS 805.95 / DAOM BR144)</name>
    <name type="common">Pythium ultimum</name>
    <dbReference type="NCBI Taxonomy" id="431595"/>
    <lineage>
        <taxon>Eukaryota</taxon>
        <taxon>Sar</taxon>
        <taxon>Stramenopiles</taxon>
        <taxon>Oomycota</taxon>
        <taxon>Peronosporomycetes</taxon>
        <taxon>Pythiales</taxon>
        <taxon>Pythiaceae</taxon>
        <taxon>Globisporangium</taxon>
    </lineage>
</organism>
<dbReference type="GO" id="GO:0005886">
    <property type="term" value="C:plasma membrane"/>
    <property type="evidence" value="ECO:0007669"/>
    <property type="project" value="TreeGrafter"/>
</dbReference>
<sequence>MKLFVSAAIATAALGANKASAAFPSTVATLLDTTADPCEDFYQYTCGSWVKNTIIPASDTSVDYSFSTIGDRNDLVVQEIVKEDWPLVGEFWDSCLNMDKLNELGSKPLQKTITKISGAATKEALLKVAGDIAKTGPSMFTGFGVYADDKDATTNVLNIGTSDLTLPSASYYLEDAFPQYEAAYRTYITKVLELAGYNPNASQQQQQQGGKKTPAPSVSVADTVISIEQKIVNILYNLADSDAPDFYYNPIKYSDAAAKYPLSFGAFASGLGFLENSKLTESSNVIFQTLEYFEKVEELLTSLDLKDLKTYLTFVYTSYNARYLSDSFYQAYFDLFSKAIYGAQVRSERTSICVTRETTYFPDLIGKYYFMKMFDTQREESTKLMVKLVEEAMDEHIEKLSWLDAATKAEAEKKLALVSNLIGHSLQKKTYPFYLDREAFFDNIQKINLDQFENSLKNIGNPVDRTEWGMGAAEVNAYYSPSKNQMVFPAGILQPPMFNGSSHPAQNFGSIGAIVGHELTHGFDSNGRLYDGYGNQKSWWTAETSAEFDTRAQCLKDEYSSFVVNGEDGSPLMNVNGNLTITENIADNGGLSLAYDAYQKYIKSPEAVVPVGTEITEEEANQLFFIAFGQTFCGKARDGAMKSQLLTDVHSPGQWRINGATMNNENFAKAFKCKANSKMNPEKKCVIW</sequence>
<dbReference type="VEuPathDB" id="FungiDB:PYU1_G006770"/>
<evidence type="ECO:0000256" key="1">
    <source>
        <dbReference type="ARBA" id="ARBA00001947"/>
    </source>
</evidence>
<evidence type="ECO:0000313" key="11">
    <source>
        <dbReference type="EnsemblProtists" id="PYU1_T006784"/>
    </source>
</evidence>
<dbReference type="OMA" id="QAKPEYC"/>
<dbReference type="InterPro" id="IPR000718">
    <property type="entry name" value="Peptidase_M13"/>
</dbReference>
<evidence type="ECO:0000313" key="12">
    <source>
        <dbReference type="Proteomes" id="UP000019132"/>
    </source>
</evidence>
<dbReference type="InterPro" id="IPR042089">
    <property type="entry name" value="Peptidase_M13_dom_2"/>
</dbReference>
<comment type="cofactor">
    <cofactor evidence="1">
        <name>Zn(2+)</name>
        <dbReference type="ChEBI" id="CHEBI:29105"/>
    </cofactor>
</comment>
<evidence type="ECO:0008006" key="13">
    <source>
        <dbReference type="Google" id="ProtNLM"/>
    </source>
</evidence>
<name>K3WP92_GLOUD</name>
<dbReference type="InterPro" id="IPR008753">
    <property type="entry name" value="Peptidase_M13_N"/>
</dbReference>
<keyword evidence="7" id="KW-0482">Metalloprotease</keyword>
<dbReference type="PROSITE" id="PS51885">
    <property type="entry name" value="NEPRILYSIN"/>
    <property type="match status" value="1"/>
</dbReference>
<keyword evidence="3" id="KW-0645">Protease</keyword>
<evidence type="ECO:0000256" key="7">
    <source>
        <dbReference type="ARBA" id="ARBA00023049"/>
    </source>
</evidence>
<dbReference type="AlphaFoldDB" id="K3WP92"/>
<dbReference type="EMBL" id="GL376635">
    <property type="status" value="NOT_ANNOTATED_CDS"/>
    <property type="molecule type" value="Genomic_DNA"/>
</dbReference>
<dbReference type="PRINTS" id="PR00786">
    <property type="entry name" value="NEPRILYSIN"/>
</dbReference>
<dbReference type="GO" id="GO:0016485">
    <property type="term" value="P:protein processing"/>
    <property type="evidence" value="ECO:0007669"/>
    <property type="project" value="TreeGrafter"/>
</dbReference>
<dbReference type="Pfam" id="PF05649">
    <property type="entry name" value="Peptidase_M13_N"/>
    <property type="match status" value="1"/>
</dbReference>
<dbReference type="Proteomes" id="UP000019132">
    <property type="component" value="Unassembled WGS sequence"/>
</dbReference>